<sequence>MGRSRRHCLRYLSALVLHSCPPARGCCFCCLPILEQNALNERHEEKGVSRVNKLDPVREDSLLRVLLSMRFPKTINSCFMQERDAGIGNLQILPSFSVFNKID</sequence>
<reference evidence="2" key="1">
    <citation type="submission" date="2020-07" db="EMBL/GenBank/DDBJ databases">
        <title>Multicomponent nature underlies the extraordinary mechanical properties of spider dragline silk.</title>
        <authorList>
            <person name="Kono N."/>
            <person name="Nakamura H."/>
            <person name="Mori M."/>
            <person name="Yoshida Y."/>
            <person name="Ohtoshi R."/>
            <person name="Malay A.D."/>
            <person name="Moran D.A.P."/>
            <person name="Tomita M."/>
            <person name="Numata K."/>
            <person name="Arakawa K."/>
        </authorList>
    </citation>
    <scope>NUCLEOTIDE SEQUENCE</scope>
</reference>
<keyword evidence="3" id="KW-1185">Reference proteome</keyword>
<dbReference type="Proteomes" id="UP000887116">
    <property type="component" value="Unassembled WGS sequence"/>
</dbReference>
<name>A0A8X6KI42_TRICU</name>
<keyword evidence="1" id="KW-0732">Signal</keyword>
<dbReference type="AlphaFoldDB" id="A0A8X6KI42"/>
<gene>
    <name evidence="2" type="ORF">TNCT_659491</name>
</gene>
<feature type="signal peptide" evidence="1">
    <location>
        <begin position="1"/>
        <end position="25"/>
    </location>
</feature>
<accession>A0A8X6KI42</accession>
<evidence type="ECO:0000256" key="1">
    <source>
        <dbReference type="SAM" id="SignalP"/>
    </source>
</evidence>
<feature type="chain" id="PRO_5036480218" description="Secreted protein" evidence="1">
    <location>
        <begin position="26"/>
        <end position="103"/>
    </location>
</feature>
<dbReference type="EMBL" id="BMAO01011808">
    <property type="protein sequence ID" value="GFQ76760.1"/>
    <property type="molecule type" value="Genomic_DNA"/>
</dbReference>
<proteinExistence type="predicted"/>
<protein>
    <recommendedName>
        <fullName evidence="4">Secreted protein</fullName>
    </recommendedName>
</protein>
<evidence type="ECO:0008006" key="4">
    <source>
        <dbReference type="Google" id="ProtNLM"/>
    </source>
</evidence>
<comment type="caution">
    <text evidence="2">The sequence shown here is derived from an EMBL/GenBank/DDBJ whole genome shotgun (WGS) entry which is preliminary data.</text>
</comment>
<evidence type="ECO:0000313" key="3">
    <source>
        <dbReference type="Proteomes" id="UP000887116"/>
    </source>
</evidence>
<evidence type="ECO:0000313" key="2">
    <source>
        <dbReference type="EMBL" id="GFQ76760.1"/>
    </source>
</evidence>
<organism evidence="2 3">
    <name type="scientific">Trichonephila clavata</name>
    <name type="common">Joro spider</name>
    <name type="synonym">Nephila clavata</name>
    <dbReference type="NCBI Taxonomy" id="2740835"/>
    <lineage>
        <taxon>Eukaryota</taxon>
        <taxon>Metazoa</taxon>
        <taxon>Ecdysozoa</taxon>
        <taxon>Arthropoda</taxon>
        <taxon>Chelicerata</taxon>
        <taxon>Arachnida</taxon>
        <taxon>Araneae</taxon>
        <taxon>Araneomorphae</taxon>
        <taxon>Entelegynae</taxon>
        <taxon>Araneoidea</taxon>
        <taxon>Nephilidae</taxon>
        <taxon>Trichonephila</taxon>
    </lineage>
</organism>